<evidence type="ECO:0000313" key="2">
    <source>
        <dbReference type="EMBL" id="TFY64486.1"/>
    </source>
</evidence>
<dbReference type="Pfam" id="PF13738">
    <property type="entry name" value="Pyr_redox_3"/>
    <property type="match status" value="1"/>
</dbReference>
<keyword evidence="1" id="KW-0560">Oxidoreductase</keyword>
<dbReference type="AlphaFoldDB" id="A0A4Y9YPJ0"/>
<dbReference type="GO" id="GO:0004497">
    <property type="term" value="F:monooxygenase activity"/>
    <property type="evidence" value="ECO:0007669"/>
    <property type="project" value="TreeGrafter"/>
</dbReference>
<dbReference type="PANTHER" id="PTHR43539:SF68">
    <property type="entry name" value="FLAVIN-BINDING MONOOXYGENASE-LIKE PROTEIN (AFU_ORTHOLOGUE AFUA_4G09220)"/>
    <property type="match status" value="1"/>
</dbReference>
<dbReference type="Gene3D" id="3.50.50.60">
    <property type="entry name" value="FAD/NAD(P)-binding domain"/>
    <property type="match status" value="2"/>
</dbReference>
<protein>
    <recommendedName>
        <fullName evidence="4">Cation diffusion facilitator CzcD-associated flavoprotein CzcO</fullName>
    </recommendedName>
</protein>
<dbReference type="Proteomes" id="UP000298390">
    <property type="component" value="Unassembled WGS sequence"/>
</dbReference>
<dbReference type="GO" id="GO:0050660">
    <property type="term" value="F:flavin adenine dinucleotide binding"/>
    <property type="evidence" value="ECO:0007669"/>
    <property type="project" value="TreeGrafter"/>
</dbReference>
<proteinExistence type="predicted"/>
<organism evidence="2 3">
    <name type="scientific">Rhodofomes roseus</name>
    <dbReference type="NCBI Taxonomy" id="34475"/>
    <lineage>
        <taxon>Eukaryota</taxon>
        <taxon>Fungi</taxon>
        <taxon>Dikarya</taxon>
        <taxon>Basidiomycota</taxon>
        <taxon>Agaricomycotina</taxon>
        <taxon>Agaricomycetes</taxon>
        <taxon>Polyporales</taxon>
        <taxon>Rhodofomes</taxon>
    </lineage>
</organism>
<dbReference type="InterPro" id="IPR050982">
    <property type="entry name" value="Auxin_biosynth/cation_transpt"/>
</dbReference>
<evidence type="ECO:0000256" key="1">
    <source>
        <dbReference type="ARBA" id="ARBA00023002"/>
    </source>
</evidence>
<evidence type="ECO:0000313" key="3">
    <source>
        <dbReference type="Proteomes" id="UP000298390"/>
    </source>
</evidence>
<dbReference type="PRINTS" id="PR00368">
    <property type="entry name" value="FADPNR"/>
</dbReference>
<reference evidence="2 3" key="1">
    <citation type="submission" date="2019-01" db="EMBL/GenBank/DDBJ databases">
        <title>Genome sequencing of the rare red list fungi Fomitopsis rosea.</title>
        <authorList>
            <person name="Buettner E."/>
            <person name="Kellner H."/>
        </authorList>
    </citation>
    <scope>NUCLEOTIDE SEQUENCE [LARGE SCALE GENOMIC DNA]</scope>
    <source>
        <strain evidence="2 3">DSM 105464</strain>
    </source>
</reference>
<dbReference type="PRINTS" id="PR00469">
    <property type="entry name" value="PNDRDTASEII"/>
</dbReference>
<comment type="caution">
    <text evidence="2">The sequence shown here is derived from an EMBL/GenBank/DDBJ whole genome shotgun (WGS) entry which is preliminary data.</text>
</comment>
<sequence>MDLRADDSARAVDIAKHWLGRLEQSSVAGDVVAFSNLFAPEGWLKDMLCLSWDFRSLSGREKIASYVSEKPSGTTRLARAGLHDVEVELSSTLGPPSFESMPLASDGQGVRATFRFVLSSPPAKGRGYAYLVEDASEWKAFILMLSLRDLIGHEEPCERPLGIFPDHATWEEVQARRAVATEADPTVLIVGGGLAGLSCAARLTRLGVRALVVEKDGRIGDVWRKRYRSLRLHSPAHSCEVMSEYPWPRLYPKYISKEKVANQLEYFAMGEDLVIWTSSTLLPTPQYDEAVQRWTATVDRAGTKTVLRPKHIIVATGYGEPSIPRLRGADAFKGAMYHASEHRGAAPFRDKKVVVVGAGNTAFDICLDFFVKEASSVTILQRSPTCVMSVQTSDELFHSVSYPEKYAIDDADFNAQHMPLPFLFKLQAAVGVPVQKAKDKALLDGLARAGFQLTWTVDGDSEELGIPGFVMKRLGSGALLDTGCGQLIVDGKVKVQHGEIDTLEGDAVVLTDGTRIPADVLVLATGHRPAIETITSLFGSSITDKIGTRVWDLDAEGEHANAYRPTGQRGLWVAMGMFGHPRYLSKYLALQILAEELGVKEER</sequence>
<gene>
    <name evidence="2" type="ORF">EVJ58_g2598</name>
</gene>
<dbReference type="EMBL" id="SEKV01000097">
    <property type="protein sequence ID" value="TFY64486.1"/>
    <property type="molecule type" value="Genomic_DNA"/>
</dbReference>
<evidence type="ECO:0008006" key="4">
    <source>
        <dbReference type="Google" id="ProtNLM"/>
    </source>
</evidence>
<name>A0A4Y9YPJ0_9APHY</name>
<accession>A0A4Y9YPJ0</accession>
<dbReference type="PANTHER" id="PTHR43539">
    <property type="entry name" value="FLAVIN-BINDING MONOOXYGENASE-LIKE PROTEIN (AFU_ORTHOLOGUE AFUA_4G09220)"/>
    <property type="match status" value="1"/>
</dbReference>
<dbReference type="InterPro" id="IPR036188">
    <property type="entry name" value="FAD/NAD-bd_sf"/>
</dbReference>
<dbReference type="STRING" id="34475.A0A4Y9YPJ0"/>
<dbReference type="SUPFAM" id="SSF51905">
    <property type="entry name" value="FAD/NAD(P)-binding domain"/>
    <property type="match status" value="1"/>
</dbReference>